<dbReference type="AlphaFoldDB" id="A0A1H6XFW6"/>
<dbReference type="EMBL" id="FNYV01000003">
    <property type="protein sequence ID" value="SEJ28021.1"/>
    <property type="molecule type" value="Genomic_DNA"/>
</dbReference>
<name>A0A1H6XFW6_9ACTN</name>
<dbReference type="RefSeq" id="WP_092379024.1">
    <property type="nucleotide sequence ID" value="NZ_BOPI01000001.1"/>
</dbReference>
<evidence type="ECO:0008006" key="3">
    <source>
        <dbReference type="Google" id="ProtNLM"/>
    </source>
</evidence>
<dbReference type="STRING" id="1144548.SAMN05443287_103619"/>
<sequence>MRDARNQPGSHTGRDTELVTALIAHPGAAERATLGAALDSDERIRVVAGAGAGDSDAAMTLTRQLRPSVVLLDDRVTAPGDRELVRTLARWSQVIILTAATECPAITALLRDPVRGCLVYGQFEAADLRGAVRAVAAGLGWLSPVAVAAASWQLRGGRRTTAATLTNCGDPRGPAGHG</sequence>
<dbReference type="Gene3D" id="3.40.50.2300">
    <property type="match status" value="1"/>
</dbReference>
<evidence type="ECO:0000313" key="2">
    <source>
        <dbReference type="Proteomes" id="UP000198707"/>
    </source>
</evidence>
<reference evidence="2" key="1">
    <citation type="submission" date="2016-10" db="EMBL/GenBank/DDBJ databases">
        <authorList>
            <person name="Varghese N."/>
            <person name="Submissions S."/>
        </authorList>
    </citation>
    <scope>NUCLEOTIDE SEQUENCE [LARGE SCALE GENOMIC DNA]</scope>
    <source>
        <strain evidence="2">CGMCC 4.7038</strain>
    </source>
</reference>
<keyword evidence="2" id="KW-1185">Reference proteome</keyword>
<proteinExistence type="predicted"/>
<dbReference type="Proteomes" id="UP000198707">
    <property type="component" value="Unassembled WGS sequence"/>
</dbReference>
<dbReference type="OrthoDB" id="3372872at2"/>
<dbReference type="InterPro" id="IPR011006">
    <property type="entry name" value="CheY-like_superfamily"/>
</dbReference>
<evidence type="ECO:0000313" key="1">
    <source>
        <dbReference type="EMBL" id="SEJ28021.1"/>
    </source>
</evidence>
<dbReference type="SUPFAM" id="SSF52172">
    <property type="entry name" value="CheY-like"/>
    <property type="match status" value="1"/>
</dbReference>
<accession>A0A1H6XFW6</accession>
<gene>
    <name evidence="1" type="ORF">SAMN05443287_103619</name>
</gene>
<protein>
    <recommendedName>
        <fullName evidence="3">Response regulator receiver domain-containing protein</fullName>
    </recommendedName>
</protein>
<organism evidence="1 2">
    <name type="scientific">Micromonospora phaseoli</name>
    <dbReference type="NCBI Taxonomy" id="1144548"/>
    <lineage>
        <taxon>Bacteria</taxon>
        <taxon>Bacillati</taxon>
        <taxon>Actinomycetota</taxon>
        <taxon>Actinomycetes</taxon>
        <taxon>Micromonosporales</taxon>
        <taxon>Micromonosporaceae</taxon>
        <taxon>Micromonospora</taxon>
    </lineage>
</organism>